<dbReference type="Pfam" id="PF05977">
    <property type="entry name" value="MFS_3"/>
    <property type="match status" value="1"/>
</dbReference>
<accession>A0A7W5BAM7</accession>
<reference evidence="8 9" key="1">
    <citation type="submission" date="2020-08" db="EMBL/GenBank/DDBJ databases">
        <title>Genomic Encyclopedia of Type Strains, Phase III (KMG-III): the genomes of soil and plant-associated and newly described type strains.</title>
        <authorList>
            <person name="Whitman W."/>
        </authorList>
    </citation>
    <scope>NUCLEOTIDE SEQUENCE [LARGE SCALE GENOMIC DNA]</scope>
    <source>
        <strain evidence="8 9">CECT 8897</strain>
    </source>
</reference>
<evidence type="ECO:0000256" key="2">
    <source>
        <dbReference type="ARBA" id="ARBA00022448"/>
    </source>
</evidence>
<dbReference type="SUPFAM" id="SSF103473">
    <property type="entry name" value="MFS general substrate transporter"/>
    <property type="match status" value="1"/>
</dbReference>
<keyword evidence="6 7" id="KW-0472">Membrane</keyword>
<name>A0A7W5BAM7_9BURK</name>
<keyword evidence="2" id="KW-0813">Transport</keyword>
<dbReference type="InterPro" id="IPR036259">
    <property type="entry name" value="MFS_trans_sf"/>
</dbReference>
<dbReference type="GO" id="GO:0005886">
    <property type="term" value="C:plasma membrane"/>
    <property type="evidence" value="ECO:0007669"/>
    <property type="project" value="UniProtKB-SubCell"/>
</dbReference>
<evidence type="ECO:0000313" key="8">
    <source>
        <dbReference type="EMBL" id="MBB3119654.1"/>
    </source>
</evidence>
<feature type="transmembrane region" description="Helical" evidence="7">
    <location>
        <begin position="299"/>
        <end position="320"/>
    </location>
</feature>
<feature type="transmembrane region" description="Helical" evidence="7">
    <location>
        <begin position="275"/>
        <end position="292"/>
    </location>
</feature>
<evidence type="ECO:0000313" key="9">
    <source>
        <dbReference type="Proteomes" id="UP000541535"/>
    </source>
</evidence>
<sequence>MQAQSVSLFQPLRHQRFRQLWFANAAANLGTWMQTCAAAWTLASLTDSALAVALMPSAMYAPLFLFSLAAGLAADSFHRGRLLLIMSGVRMAAAAAMAFAVMAGHASATVVLLLTFALGCGNAFSLPAWQAATSTLVAHEEIGAAARLNNLSYNLSALLGPWLAGMLIEPLGAAPLFLANALSLSAMLWTCWRWSRTSDEGCAAPAGPAQPAADPSRRSSFNWTAFQLGIHSAWQARSYRRLLIQSGAIFFASVAYTALLPLFVRDTLHMEGSAYGMQMGAMGAGAVLSALLTARLRALLPAAWLLAGALALFGAVLILLPLLRLWPLPLLAALAAGLAWSLIVTTLNGQAQSAFPEALRARTLSVFILAVAGAQAAGAAFWGMLHERIGLAIALPCAGAMLLVCAILSFHLNIKEL</sequence>
<keyword evidence="5 7" id="KW-1133">Transmembrane helix</keyword>
<feature type="transmembrane region" description="Helical" evidence="7">
    <location>
        <begin position="242"/>
        <end position="263"/>
    </location>
</feature>
<dbReference type="CDD" id="cd06173">
    <property type="entry name" value="MFS_MefA_like"/>
    <property type="match status" value="1"/>
</dbReference>
<evidence type="ECO:0000256" key="4">
    <source>
        <dbReference type="ARBA" id="ARBA00022692"/>
    </source>
</evidence>
<dbReference type="PANTHER" id="PTHR23513:SF11">
    <property type="entry name" value="STAPHYLOFERRIN A TRANSPORTER"/>
    <property type="match status" value="1"/>
</dbReference>
<protein>
    <submittedName>
        <fullName evidence="8">Putative MFS family arabinose efflux permease</fullName>
    </submittedName>
</protein>
<proteinExistence type="predicted"/>
<comment type="subcellular location">
    <subcellularLocation>
        <location evidence="1">Cell membrane</location>
        <topology evidence="1">Multi-pass membrane protein</topology>
    </subcellularLocation>
</comment>
<evidence type="ECO:0000256" key="7">
    <source>
        <dbReference type="SAM" id="Phobius"/>
    </source>
</evidence>
<evidence type="ECO:0000256" key="5">
    <source>
        <dbReference type="ARBA" id="ARBA00022989"/>
    </source>
</evidence>
<feature type="transmembrane region" description="Helical" evidence="7">
    <location>
        <begin position="326"/>
        <end position="344"/>
    </location>
</feature>
<dbReference type="InterPro" id="IPR010290">
    <property type="entry name" value="TM_effector"/>
</dbReference>
<feature type="transmembrane region" description="Helical" evidence="7">
    <location>
        <begin position="391"/>
        <end position="412"/>
    </location>
</feature>
<evidence type="ECO:0000256" key="3">
    <source>
        <dbReference type="ARBA" id="ARBA00022475"/>
    </source>
</evidence>
<gene>
    <name evidence="8" type="ORF">FHS03_002706</name>
</gene>
<evidence type="ECO:0000256" key="6">
    <source>
        <dbReference type="ARBA" id="ARBA00023136"/>
    </source>
</evidence>
<dbReference type="PANTHER" id="PTHR23513">
    <property type="entry name" value="INTEGRAL MEMBRANE EFFLUX PROTEIN-RELATED"/>
    <property type="match status" value="1"/>
</dbReference>
<dbReference type="Proteomes" id="UP000541535">
    <property type="component" value="Unassembled WGS sequence"/>
</dbReference>
<dbReference type="Gene3D" id="1.20.1250.20">
    <property type="entry name" value="MFS general substrate transporter like domains"/>
    <property type="match status" value="1"/>
</dbReference>
<evidence type="ECO:0000256" key="1">
    <source>
        <dbReference type="ARBA" id="ARBA00004651"/>
    </source>
</evidence>
<keyword evidence="9" id="KW-1185">Reference proteome</keyword>
<keyword evidence="3" id="KW-1003">Cell membrane</keyword>
<dbReference type="EMBL" id="JACHXD010000006">
    <property type="protein sequence ID" value="MBB3119654.1"/>
    <property type="molecule type" value="Genomic_DNA"/>
</dbReference>
<dbReference type="RefSeq" id="WP_183441462.1">
    <property type="nucleotide sequence ID" value="NZ_JACHXD010000006.1"/>
</dbReference>
<feature type="transmembrane region" description="Helical" evidence="7">
    <location>
        <begin position="364"/>
        <end position="385"/>
    </location>
</feature>
<feature type="transmembrane region" description="Helical" evidence="7">
    <location>
        <begin position="21"/>
        <end position="43"/>
    </location>
</feature>
<feature type="transmembrane region" description="Helical" evidence="7">
    <location>
        <begin position="49"/>
        <end position="70"/>
    </location>
</feature>
<dbReference type="AlphaFoldDB" id="A0A7W5BAM7"/>
<comment type="caution">
    <text evidence="8">The sequence shown here is derived from an EMBL/GenBank/DDBJ whole genome shotgun (WGS) entry which is preliminary data.</text>
</comment>
<organism evidence="8 9">
    <name type="scientific">Pseudoduganella violacea</name>
    <dbReference type="NCBI Taxonomy" id="1715466"/>
    <lineage>
        <taxon>Bacteria</taxon>
        <taxon>Pseudomonadati</taxon>
        <taxon>Pseudomonadota</taxon>
        <taxon>Betaproteobacteria</taxon>
        <taxon>Burkholderiales</taxon>
        <taxon>Oxalobacteraceae</taxon>
        <taxon>Telluria group</taxon>
        <taxon>Pseudoduganella</taxon>
    </lineage>
</organism>
<keyword evidence="4 7" id="KW-0812">Transmembrane</keyword>